<dbReference type="GO" id="GO:0032259">
    <property type="term" value="P:methylation"/>
    <property type="evidence" value="ECO:0007669"/>
    <property type="project" value="UniProtKB-KW"/>
</dbReference>
<accession>A0A318HNQ8</accession>
<keyword evidence="2" id="KW-0808">Transferase</keyword>
<dbReference type="CDD" id="cd02440">
    <property type="entry name" value="AdoMet_MTases"/>
    <property type="match status" value="1"/>
</dbReference>
<feature type="domain" description="Methyltransferase type 11" evidence="1">
    <location>
        <begin position="39"/>
        <end position="126"/>
    </location>
</feature>
<dbReference type="SUPFAM" id="SSF53335">
    <property type="entry name" value="S-adenosyl-L-methionine-dependent methyltransferases"/>
    <property type="match status" value="1"/>
</dbReference>
<dbReference type="InterPro" id="IPR013216">
    <property type="entry name" value="Methyltransf_11"/>
</dbReference>
<comment type="caution">
    <text evidence="2">The sequence shown here is derived from an EMBL/GenBank/DDBJ whole genome shotgun (WGS) entry which is preliminary data.</text>
</comment>
<reference evidence="3" key="1">
    <citation type="submission" date="2018-05" db="EMBL/GenBank/DDBJ databases">
        <authorList>
            <person name="Deangelis K."/>
            <person name="Huntemann M."/>
            <person name="Clum A."/>
            <person name="Pillay M."/>
            <person name="Palaniappan K."/>
            <person name="Varghese N."/>
            <person name="Mikhailova N."/>
            <person name="Stamatis D."/>
            <person name="Reddy T."/>
            <person name="Daum C."/>
            <person name="Shapiro N."/>
            <person name="Ivanova N."/>
            <person name="Kyrpides N."/>
            <person name="Woyke T."/>
        </authorList>
    </citation>
    <scope>NUCLEOTIDE SEQUENCE [LARGE SCALE GENOMIC DNA]</scope>
    <source>
        <strain evidence="3">GAS496</strain>
    </source>
</reference>
<evidence type="ECO:0000313" key="3">
    <source>
        <dbReference type="Proteomes" id="UP000247781"/>
    </source>
</evidence>
<name>A0A318HNQ8_9MYCO</name>
<evidence type="ECO:0000259" key="1">
    <source>
        <dbReference type="Pfam" id="PF08241"/>
    </source>
</evidence>
<protein>
    <submittedName>
        <fullName evidence="2">Methyltransferase family protein</fullName>
    </submittedName>
</protein>
<dbReference type="EMBL" id="QJJU01000016">
    <property type="protein sequence ID" value="PXX05738.1"/>
    <property type="molecule type" value="Genomic_DNA"/>
</dbReference>
<dbReference type="OrthoDB" id="7980319at2"/>
<gene>
    <name evidence="2" type="ORF">C8E89_11648</name>
</gene>
<dbReference type="InterPro" id="IPR029063">
    <property type="entry name" value="SAM-dependent_MTases_sf"/>
</dbReference>
<sequence length="247" mass="28010">MVTHTAGQVSYKDLIELWQSYPDLLLELARDHGVSDVAELGAGAKPLVGNADQWGFVNRRVAIDISADELAKTNSGVETQVADLCQPIATGHNSYDLVFSNTLCEHLADPRTFHENCFNLLRPGGLSVHFFPTLFAFPFVVNKLIPERLAHAVLSKIHRERLEHGKYDKFPAYYRWTSGPTRRAMKRFESLGFEVKEYYGTFGHNYYYQIPPLNASEFAKARFLLRHPVPALTSYAVVVLRKPERGR</sequence>
<dbReference type="Gene3D" id="3.40.50.150">
    <property type="entry name" value="Vaccinia Virus protein VP39"/>
    <property type="match status" value="1"/>
</dbReference>
<dbReference type="AlphaFoldDB" id="A0A318HNQ8"/>
<dbReference type="GO" id="GO:0008757">
    <property type="term" value="F:S-adenosylmethionine-dependent methyltransferase activity"/>
    <property type="evidence" value="ECO:0007669"/>
    <property type="project" value="InterPro"/>
</dbReference>
<dbReference type="Pfam" id="PF08241">
    <property type="entry name" value="Methyltransf_11"/>
    <property type="match status" value="1"/>
</dbReference>
<dbReference type="Proteomes" id="UP000247781">
    <property type="component" value="Unassembled WGS sequence"/>
</dbReference>
<proteinExistence type="predicted"/>
<dbReference type="RefSeq" id="WP_110318198.1">
    <property type="nucleotide sequence ID" value="NZ_QJJU01000016.1"/>
</dbReference>
<reference evidence="2 3" key="2">
    <citation type="submission" date="2018-06" db="EMBL/GenBank/DDBJ databases">
        <title>Sequencing of bacterial isolates from soil warming experiment in Harvard Forest, Massachusetts, USA.</title>
        <authorList>
            <person name="Deangelis K.PhD."/>
        </authorList>
    </citation>
    <scope>NUCLEOTIDE SEQUENCE [LARGE SCALE GENOMIC DNA]</scope>
    <source>
        <strain evidence="2 3">GAS496</strain>
    </source>
</reference>
<organism evidence="2 3">
    <name type="scientific">Mycolicibacterium moriokaense</name>
    <dbReference type="NCBI Taxonomy" id="39691"/>
    <lineage>
        <taxon>Bacteria</taxon>
        <taxon>Bacillati</taxon>
        <taxon>Actinomycetota</taxon>
        <taxon>Actinomycetes</taxon>
        <taxon>Mycobacteriales</taxon>
        <taxon>Mycobacteriaceae</taxon>
        <taxon>Mycolicibacterium</taxon>
    </lineage>
</organism>
<keyword evidence="2" id="KW-0489">Methyltransferase</keyword>
<evidence type="ECO:0000313" key="2">
    <source>
        <dbReference type="EMBL" id="PXX05738.1"/>
    </source>
</evidence>
<keyword evidence="3" id="KW-1185">Reference proteome</keyword>